<dbReference type="SUPFAM" id="SSF57667">
    <property type="entry name" value="beta-beta-alpha zinc fingers"/>
    <property type="match status" value="1"/>
</dbReference>
<feature type="compositionally biased region" description="Polar residues" evidence="2">
    <location>
        <begin position="115"/>
        <end position="130"/>
    </location>
</feature>
<dbReference type="EMBL" id="JAUIZM010000004">
    <property type="protein sequence ID" value="KAK1389511.1"/>
    <property type="molecule type" value="Genomic_DNA"/>
</dbReference>
<evidence type="ECO:0000256" key="2">
    <source>
        <dbReference type="SAM" id="MobiDB-lite"/>
    </source>
</evidence>
<dbReference type="PROSITE" id="PS50157">
    <property type="entry name" value="ZINC_FINGER_C2H2_2"/>
    <property type="match status" value="1"/>
</dbReference>
<dbReference type="GO" id="GO:0009736">
    <property type="term" value="P:cytokinin-activated signaling pathway"/>
    <property type="evidence" value="ECO:0007669"/>
    <property type="project" value="TreeGrafter"/>
</dbReference>
<keyword evidence="5" id="KW-1185">Reference proteome</keyword>
<reference evidence="4" key="1">
    <citation type="submission" date="2023-02" db="EMBL/GenBank/DDBJ databases">
        <title>Genome of toxic invasive species Heracleum sosnowskyi carries increased number of genes despite the absence of recent whole-genome duplications.</title>
        <authorList>
            <person name="Schelkunov M."/>
            <person name="Shtratnikova V."/>
            <person name="Makarenko M."/>
            <person name="Klepikova A."/>
            <person name="Omelchenko D."/>
            <person name="Novikova G."/>
            <person name="Obukhova E."/>
            <person name="Bogdanov V."/>
            <person name="Penin A."/>
            <person name="Logacheva M."/>
        </authorList>
    </citation>
    <scope>NUCLEOTIDE SEQUENCE</scope>
    <source>
        <strain evidence="4">Hsosn_3</strain>
        <tissue evidence="4">Leaf</tissue>
    </source>
</reference>
<dbReference type="Gene3D" id="3.30.160.60">
    <property type="entry name" value="Classic Zinc Finger"/>
    <property type="match status" value="1"/>
</dbReference>
<keyword evidence="1" id="KW-0862">Zinc</keyword>
<feature type="compositionally biased region" description="Basic residues" evidence="2">
    <location>
        <begin position="70"/>
        <end position="81"/>
    </location>
</feature>
<dbReference type="InterPro" id="IPR013087">
    <property type="entry name" value="Znf_C2H2_type"/>
</dbReference>
<feature type="region of interest" description="Disordered" evidence="2">
    <location>
        <begin position="70"/>
        <end position="130"/>
    </location>
</feature>
<keyword evidence="1" id="KW-0479">Metal-binding</keyword>
<evidence type="ECO:0000256" key="1">
    <source>
        <dbReference type="PROSITE-ProRule" id="PRU00042"/>
    </source>
</evidence>
<accession>A0AAD8IPX3</accession>
<keyword evidence="1" id="KW-0863">Zinc-finger</keyword>
<dbReference type="GO" id="GO:0003700">
    <property type="term" value="F:DNA-binding transcription factor activity"/>
    <property type="evidence" value="ECO:0007669"/>
    <property type="project" value="TreeGrafter"/>
</dbReference>
<dbReference type="GO" id="GO:0005634">
    <property type="term" value="C:nucleus"/>
    <property type="evidence" value="ECO:0007669"/>
    <property type="project" value="TreeGrafter"/>
</dbReference>
<protein>
    <submittedName>
        <fullName evidence="4">C2H2-type domain-containing protein</fullName>
    </submittedName>
</protein>
<gene>
    <name evidence="4" type="ORF">POM88_017689</name>
</gene>
<feature type="domain" description="C2H2-type" evidence="3">
    <location>
        <begin position="36"/>
        <end position="63"/>
    </location>
</feature>
<evidence type="ECO:0000259" key="3">
    <source>
        <dbReference type="PROSITE" id="PS50157"/>
    </source>
</evidence>
<organism evidence="4 5">
    <name type="scientific">Heracleum sosnowskyi</name>
    <dbReference type="NCBI Taxonomy" id="360622"/>
    <lineage>
        <taxon>Eukaryota</taxon>
        <taxon>Viridiplantae</taxon>
        <taxon>Streptophyta</taxon>
        <taxon>Embryophyta</taxon>
        <taxon>Tracheophyta</taxon>
        <taxon>Spermatophyta</taxon>
        <taxon>Magnoliopsida</taxon>
        <taxon>eudicotyledons</taxon>
        <taxon>Gunneridae</taxon>
        <taxon>Pentapetalae</taxon>
        <taxon>asterids</taxon>
        <taxon>campanulids</taxon>
        <taxon>Apiales</taxon>
        <taxon>Apiaceae</taxon>
        <taxon>Apioideae</taxon>
        <taxon>apioid superclade</taxon>
        <taxon>Tordylieae</taxon>
        <taxon>Tordyliinae</taxon>
        <taxon>Heracleum</taxon>
    </lineage>
</organism>
<comment type="caution">
    <text evidence="4">The sequence shown here is derived from an EMBL/GenBank/DDBJ whole genome shotgun (WGS) entry which is preliminary data.</text>
</comment>
<dbReference type="GO" id="GO:0010090">
    <property type="term" value="P:trichome morphogenesis"/>
    <property type="evidence" value="ECO:0007669"/>
    <property type="project" value="InterPro"/>
</dbReference>
<evidence type="ECO:0000313" key="4">
    <source>
        <dbReference type="EMBL" id="KAK1389511.1"/>
    </source>
</evidence>
<dbReference type="PANTHER" id="PTHR46353">
    <property type="entry name" value="ZINC FINGER PROTEIN 5"/>
    <property type="match status" value="1"/>
</dbReference>
<reference evidence="4" key="2">
    <citation type="submission" date="2023-05" db="EMBL/GenBank/DDBJ databases">
        <authorList>
            <person name="Schelkunov M.I."/>
        </authorList>
    </citation>
    <scope>NUCLEOTIDE SEQUENCE</scope>
    <source>
        <strain evidence="4">Hsosn_3</strain>
        <tissue evidence="4">Leaf</tissue>
    </source>
</reference>
<dbReference type="GO" id="GO:0000976">
    <property type="term" value="F:transcription cis-regulatory region binding"/>
    <property type="evidence" value="ECO:0007669"/>
    <property type="project" value="TreeGrafter"/>
</dbReference>
<sequence>MENKEKFTASSVNHQSNPGVDLKKIFQKRARYNSEYTCTHCFKTFTSAQSFGGHQNAHRAERKEERRLHVKNRNSFRKQKFLRSLPPQEVTSVPVLPPTQPQVHDQGPSKVIHAGNSQNMHGNQTRPKSLSSFDLNLSAIGSNDEIDVGESSSGEKYKDKNISNAENTNTSKENIDCTDTVSCQPLDLSLKL</sequence>
<evidence type="ECO:0000313" key="5">
    <source>
        <dbReference type="Proteomes" id="UP001237642"/>
    </source>
</evidence>
<dbReference type="GO" id="GO:0008270">
    <property type="term" value="F:zinc ion binding"/>
    <property type="evidence" value="ECO:0007669"/>
    <property type="project" value="UniProtKB-KW"/>
</dbReference>
<name>A0AAD8IPX3_9APIA</name>
<dbReference type="InterPro" id="IPR044299">
    <property type="entry name" value="GIS3/ZFP5/ZFP6"/>
</dbReference>
<dbReference type="PANTHER" id="PTHR46353:SF23">
    <property type="entry name" value="C2H2 ZINC FINGER-CONTAINING PROTEIN-RELATED"/>
    <property type="match status" value="1"/>
</dbReference>
<dbReference type="Proteomes" id="UP001237642">
    <property type="component" value="Unassembled WGS sequence"/>
</dbReference>
<feature type="compositionally biased region" description="Polar residues" evidence="2">
    <location>
        <begin position="162"/>
        <end position="174"/>
    </location>
</feature>
<dbReference type="PROSITE" id="PS00028">
    <property type="entry name" value="ZINC_FINGER_C2H2_1"/>
    <property type="match status" value="1"/>
</dbReference>
<dbReference type="InterPro" id="IPR036236">
    <property type="entry name" value="Znf_C2H2_sf"/>
</dbReference>
<proteinExistence type="predicted"/>
<dbReference type="AlphaFoldDB" id="A0AAD8IPX3"/>
<dbReference type="GO" id="GO:0009740">
    <property type="term" value="P:gibberellic acid mediated signaling pathway"/>
    <property type="evidence" value="ECO:0007669"/>
    <property type="project" value="TreeGrafter"/>
</dbReference>
<feature type="region of interest" description="Disordered" evidence="2">
    <location>
        <begin position="144"/>
        <end position="174"/>
    </location>
</feature>